<keyword evidence="4" id="KW-1185">Reference proteome</keyword>
<reference evidence="3 4" key="1">
    <citation type="submission" date="2019-01" db="EMBL/GenBank/DDBJ databases">
        <title>Draft genomes of a novel of Aminipila strains.</title>
        <authorList>
            <person name="Ma S."/>
        </authorList>
    </citation>
    <scope>NUCLEOTIDE SEQUENCE [LARGE SCALE GENOMIC DNA]</scope>
    <source>
        <strain evidence="4">JN-39</strain>
    </source>
</reference>
<dbReference type="NCBIfam" id="TIGR02428">
    <property type="entry name" value="pcaJ_scoB_fam"/>
    <property type="match status" value="1"/>
</dbReference>
<dbReference type="EMBL" id="CP035281">
    <property type="protein sequence ID" value="QAT44000.1"/>
    <property type="molecule type" value="Genomic_DNA"/>
</dbReference>
<name>A0A410PYR9_9FIRM</name>
<accession>A0A410PYR9</accession>
<comment type="similarity">
    <text evidence="1">Belongs to the 3-oxoacid CoA-transferase subunit B family.</text>
</comment>
<gene>
    <name evidence="3" type="ORF">EQM06_12640</name>
</gene>
<evidence type="ECO:0000313" key="3">
    <source>
        <dbReference type="EMBL" id="QAT44000.1"/>
    </source>
</evidence>
<dbReference type="PANTHER" id="PTHR13707">
    <property type="entry name" value="KETOACID-COENZYME A TRANSFERASE"/>
    <property type="match status" value="1"/>
</dbReference>
<evidence type="ECO:0000256" key="1">
    <source>
        <dbReference type="ARBA" id="ARBA00007047"/>
    </source>
</evidence>
<evidence type="ECO:0000256" key="2">
    <source>
        <dbReference type="ARBA" id="ARBA00022679"/>
    </source>
</evidence>
<dbReference type="KEGG" id="amij:EQM06_12640"/>
<dbReference type="AlphaFoldDB" id="A0A410PYR9"/>
<organism evidence="3 4">
    <name type="scientific">Aminipila luticellarii</name>
    <dbReference type="NCBI Taxonomy" id="2507160"/>
    <lineage>
        <taxon>Bacteria</taxon>
        <taxon>Bacillati</taxon>
        <taxon>Bacillota</taxon>
        <taxon>Clostridia</taxon>
        <taxon>Peptostreptococcales</taxon>
        <taxon>Anaerovoracaceae</taxon>
        <taxon>Aminipila</taxon>
    </lineage>
</organism>
<keyword evidence="2 3" id="KW-0808">Transferase</keyword>
<dbReference type="SUPFAM" id="SSF100950">
    <property type="entry name" value="NagB/RpiA/CoA transferase-like"/>
    <property type="match status" value="1"/>
</dbReference>
<dbReference type="InterPro" id="IPR012791">
    <property type="entry name" value="3-oxoacid_CoA-transf_B"/>
</dbReference>
<proteinExistence type="inferred from homology"/>
<dbReference type="RefSeq" id="WP_128746707.1">
    <property type="nucleotide sequence ID" value="NZ_CP035281.1"/>
</dbReference>
<dbReference type="OrthoDB" id="9778604at2"/>
<dbReference type="InterPro" id="IPR004165">
    <property type="entry name" value="CoA_trans_fam_I"/>
</dbReference>
<dbReference type="Pfam" id="PF01144">
    <property type="entry name" value="CoA_trans"/>
    <property type="match status" value="1"/>
</dbReference>
<dbReference type="PANTHER" id="PTHR13707:SF60">
    <property type="entry name" value="ACETATE COA-TRANSFERASE SUBUNIT ALPHA"/>
    <property type="match status" value="1"/>
</dbReference>
<evidence type="ECO:0000313" key="4">
    <source>
        <dbReference type="Proteomes" id="UP000287601"/>
    </source>
</evidence>
<dbReference type="Gene3D" id="3.40.1080.10">
    <property type="entry name" value="Glutaconate Coenzyme A-transferase"/>
    <property type="match status" value="1"/>
</dbReference>
<dbReference type="SMART" id="SM00882">
    <property type="entry name" value="CoA_trans"/>
    <property type="match status" value="1"/>
</dbReference>
<protein>
    <submittedName>
        <fullName evidence="3">3-oxoacid CoA-transferase subunit B</fullName>
    </submittedName>
</protein>
<dbReference type="GO" id="GO:0008410">
    <property type="term" value="F:CoA-transferase activity"/>
    <property type="evidence" value="ECO:0007669"/>
    <property type="project" value="InterPro"/>
</dbReference>
<dbReference type="InterPro" id="IPR037171">
    <property type="entry name" value="NagB/RpiA_transferase-like"/>
</dbReference>
<dbReference type="Proteomes" id="UP000287601">
    <property type="component" value="Chromosome"/>
</dbReference>
<sequence>MNNEKEIIARRVAMEIEDGNVVNLGIGLPEMVANYIPDTIDVEFQAENGILGMGGTCKAGEENKDVINAGFKYVQVKKGAMFFDSATSFAIIRGGHVDVTVLGVLEIDETGTFASHKIPGKKVPGMGGAMDLVMGAKKVIVATTHTKKDGGKKIIKKVSLPITAVSKVDLIITELAVIRVTEQGLVLEEINENTTIEKVQERTEPKLIISKNLKVMFSE</sequence>